<evidence type="ECO:0000313" key="2">
    <source>
        <dbReference type="EMBL" id="GKV39571.1"/>
    </source>
</evidence>
<keyword evidence="1" id="KW-0472">Membrane</keyword>
<proteinExistence type="predicted"/>
<comment type="caution">
    <text evidence="2">The sequence shown here is derived from an EMBL/GenBank/DDBJ whole genome shotgun (WGS) entry which is preliminary data.</text>
</comment>
<dbReference type="PANTHER" id="PTHR37196:SF2">
    <property type="entry name" value="TRANSMEMBRANE PROTEIN"/>
    <property type="match status" value="1"/>
</dbReference>
<feature type="transmembrane region" description="Helical" evidence="1">
    <location>
        <begin position="74"/>
        <end position="97"/>
    </location>
</feature>
<keyword evidence="1" id="KW-1133">Transmembrane helix</keyword>
<name>A0AAV5LQ86_9ROSI</name>
<sequence>MRCIHFPSSLHSYLKHNQDLKARDWRWLYRNEAMRLDVMHRAKVPSFVHLRTKAITNSVVIGVTSPAKSGDITVLIQTSVLLLGMYFIANFVAPYFISKYYGFDKEKNANEEDTPS</sequence>
<keyword evidence="3" id="KW-1185">Reference proteome</keyword>
<gene>
    <name evidence="2" type="ORF">SLEP1_g47328</name>
</gene>
<keyword evidence="1" id="KW-0812">Transmembrane</keyword>
<evidence type="ECO:0000313" key="3">
    <source>
        <dbReference type="Proteomes" id="UP001054252"/>
    </source>
</evidence>
<dbReference type="EMBL" id="BPVZ01000135">
    <property type="protein sequence ID" value="GKV39571.1"/>
    <property type="molecule type" value="Genomic_DNA"/>
</dbReference>
<evidence type="ECO:0000256" key="1">
    <source>
        <dbReference type="SAM" id="Phobius"/>
    </source>
</evidence>
<organism evidence="2 3">
    <name type="scientific">Rubroshorea leprosula</name>
    <dbReference type="NCBI Taxonomy" id="152421"/>
    <lineage>
        <taxon>Eukaryota</taxon>
        <taxon>Viridiplantae</taxon>
        <taxon>Streptophyta</taxon>
        <taxon>Embryophyta</taxon>
        <taxon>Tracheophyta</taxon>
        <taxon>Spermatophyta</taxon>
        <taxon>Magnoliopsida</taxon>
        <taxon>eudicotyledons</taxon>
        <taxon>Gunneridae</taxon>
        <taxon>Pentapetalae</taxon>
        <taxon>rosids</taxon>
        <taxon>malvids</taxon>
        <taxon>Malvales</taxon>
        <taxon>Dipterocarpaceae</taxon>
        <taxon>Rubroshorea</taxon>
    </lineage>
</organism>
<protein>
    <submittedName>
        <fullName evidence="2">Uncharacterized protein</fullName>
    </submittedName>
</protein>
<accession>A0AAV5LQ86</accession>
<dbReference type="AlphaFoldDB" id="A0AAV5LQ86"/>
<dbReference type="PANTHER" id="PTHR37196">
    <property type="entry name" value="TRANSMEMBRANE PROTEIN"/>
    <property type="match status" value="1"/>
</dbReference>
<dbReference type="Proteomes" id="UP001054252">
    <property type="component" value="Unassembled WGS sequence"/>
</dbReference>
<reference evidence="2 3" key="1">
    <citation type="journal article" date="2021" name="Commun. Biol.">
        <title>The genome of Shorea leprosula (Dipterocarpaceae) highlights the ecological relevance of drought in aseasonal tropical rainforests.</title>
        <authorList>
            <person name="Ng K.K.S."/>
            <person name="Kobayashi M.J."/>
            <person name="Fawcett J.A."/>
            <person name="Hatakeyama M."/>
            <person name="Paape T."/>
            <person name="Ng C.H."/>
            <person name="Ang C.C."/>
            <person name="Tnah L.H."/>
            <person name="Lee C.T."/>
            <person name="Nishiyama T."/>
            <person name="Sese J."/>
            <person name="O'Brien M.J."/>
            <person name="Copetti D."/>
            <person name="Mohd Noor M.I."/>
            <person name="Ong R.C."/>
            <person name="Putra M."/>
            <person name="Sireger I.Z."/>
            <person name="Indrioko S."/>
            <person name="Kosugi Y."/>
            <person name="Izuno A."/>
            <person name="Isagi Y."/>
            <person name="Lee S.L."/>
            <person name="Shimizu K.K."/>
        </authorList>
    </citation>
    <scope>NUCLEOTIDE SEQUENCE [LARGE SCALE GENOMIC DNA]</scope>
    <source>
        <strain evidence="2">214</strain>
    </source>
</reference>